<feature type="chain" id="PRO_5046342332" description="alpha-glucosidase" evidence="8">
    <location>
        <begin position="21"/>
        <end position="916"/>
    </location>
</feature>
<sequence length="916" mass="102191">MIRIPKPALALLSLFSIASAAPLAICPGYRVTNAQSGPSYLVADLTLAGTNCNLYSEDITNLRLTVEYQTDTRLHVLIADREQNVYQIQDNILPRPLSQNASSQTADLRFTYEAYPFSFKVTRVSTGDVLFDTSPSPLIFETQYLRLRTRLPSNPNLYGLGEHSDSFRLATNGYKRTLWNSEAPYIPQNQNLYGSHPVYFEHRGGNGTGGTHGVFLRSAAGMDVVIGKSDAGEQYLEYNTIGGVLDFYFLAGPGPEEVSKQYAEVVGLPAMMPYWSLGFHQCKYGWPDLGHVKQVVQNYSDAGIPLEALWDDIDYMDNKLDFSTDLVRYPHDQLKGFVDELHGKDMRYVQILDPGIRYKSDYGPYTRGAEKDVFLKAADGSWYRGLQWPGEVVWPDWIAPQTKEWWTTEILTFYDPNNGINADGLWVDMNEASNMCADTTCLSSAQKTRSLPQSLIGKIHPRAPGDGQQKTRSLPQSLIGKIHPRAPGDGQQKTRSLPQSPIGKIHPRAPGNGQHLGLPNRDLFTPKYQIANHYPTLSSRTLFTNITNSDGSTQYDTHNLYALTMSSVSRSALISRSPTKRPFLLTRSTFSGSSRFAAHWFGDNFSSWADYRASIRQLLSFSAIHNYPMVGSDVCGFNGQAQENMCARWAVLGAWQPFYRNHADISAPDQEFYRWPSVAAAARKAISVRYRLLDYIYTGLYYASKTGEPALAKPLWFLFPSDPATYGIDTQFFLGDALLVSPVMEDDAHSVTFYLPQGKWYDFFTHHRIDQTSAGTVIVSGVGYDQIPVYIRGGSILALRLSDASFTTEQAMTTAEVRTRNFEIIIAPDQNGKAKGRLYLDDGESLDSSGKESEIEFTWDGSKFEAKGTFGYDTEGVVVQRIVLLDDGVSGNGQREVSGRWPLTGGFTTNLYIQDG</sequence>
<evidence type="ECO:0000256" key="1">
    <source>
        <dbReference type="ARBA" id="ARBA00001657"/>
    </source>
</evidence>
<keyword evidence="8" id="KW-0732">Signal</keyword>
<dbReference type="InterPro" id="IPR013780">
    <property type="entry name" value="Glyco_hydro_b"/>
</dbReference>
<dbReference type="EC" id="3.2.1.20" evidence="3"/>
<evidence type="ECO:0000313" key="12">
    <source>
        <dbReference type="EMBL" id="KAL0465130.1"/>
    </source>
</evidence>
<protein>
    <recommendedName>
        <fullName evidence="3">alpha-glucosidase</fullName>
        <ecNumber evidence="3">3.2.1.20</ecNumber>
    </recommendedName>
</protein>
<dbReference type="InterPro" id="IPR011013">
    <property type="entry name" value="Gal_mutarotase_sf_dom"/>
</dbReference>
<dbReference type="EMBL" id="JAVLET010000019">
    <property type="protein sequence ID" value="KAL0465130.1"/>
    <property type="molecule type" value="Genomic_DNA"/>
</dbReference>
<dbReference type="InterPro" id="IPR017853">
    <property type="entry name" value="GH"/>
</dbReference>
<evidence type="ECO:0000259" key="9">
    <source>
        <dbReference type="Pfam" id="PF01055"/>
    </source>
</evidence>
<keyword evidence="5 6" id="KW-0326">Glycosidase</keyword>
<dbReference type="InterPro" id="IPR000322">
    <property type="entry name" value="Glyco_hydro_31_TIM"/>
</dbReference>
<evidence type="ECO:0000256" key="7">
    <source>
        <dbReference type="SAM" id="MobiDB-lite"/>
    </source>
</evidence>
<keyword evidence="13" id="KW-1185">Reference proteome</keyword>
<dbReference type="InterPro" id="IPR030458">
    <property type="entry name" value="Glyco_hydro_31_AS"/>
</dbReference>
<evidence type="ECO:0000259" key="10">
    <source>
        <dbReference type="Pfam" id="PF13802"/>
    </source>
</evidence>
<organism evidence="12 13">
    <name type="scientific">Neurospora intermedia</name>
    <dbReference type="NCBI Taxonomy" id="5142"/>
    <lineage>
        <taxon>Eukaryota</taxon>
        <taxon>Fungi</taxon>
        <taxon>Dikarya</taxon>
        <taxon>Ascomycota</taxon>
        <taxon>Pezizomycotina</taxon>
        <taxon>Sordariomycetes</taxon>
        <taxon>Sordariomycetidae</taxon>
        <taxon>Sordariales</taxon>
        <taxon>Sordariaceae</taxon>
        <taxon>Neurospora</taxon>
    </lineage>
</organism>
<evidence type="ECO:0000259" key="11">
    <source>
        <dbReference type="Pfam" id="PF21365"/>
    </source>
</evidence>
<gene>
    <name evidence="12" type="ORF">QR685DRAFT_149737</name>
</gene>
<comment type="caution">
    <text evidence="12">The sequence shown here is derived from an EMBL/GenBank/DDBJ whole genome shotgun (WGS) entry which is preliminary data.</text>
</comment>
<proteinExistence type="inferred from homology"/>
<keyword evidence="4 6" id="KW-0378">Hydrolase</keyword>
<dbReference type="Pfam" id="PF01055">
    <property type="entry name" value="Glyco_hydro_31_2nd"/>
    <property type="match status" value="1"/>
</dbReference>
<evidence type="ECO:0000256" key="3">
    <source>
        <dbReference type="ARBA" id="ARBA00012741"/>
    </source>
</evidence>
<dbReference type="Gene3D" id="2.60.40.1180">
    <property type="entry name" value="Golgi alpha-mannosidase II"/>
    <property type="match status" value="2"/>
</dbReference>
<dbReference type="SUPFAM" id="SSF51445">
    <property type="entry name" value="(Trans)glycosidases"/>
    <property type="match status" value="1"/>
</dbReference>
<accession>A0ABR3CXG6</accession>
<feature type="domain" description="Glycoside hydrolase family 31 N-terminal" evidence="10">
    <location>
        <begin position="76"/>
        <end position="222"/>
    </location>
</feature>
<dbReference type="PANTHER" id="PTHR22762:SF95">
    <property type="entry name" value="ALPHA_BETA-GLUCOSIDASE AGDC-RELATED"/>
    <property type="match status" value="1"/>
</dbReference>
<comment type="similarity">
    <text evidence="2 6">Belongs to the glycosyl hydrolase 31 family.</text>
</comment>
<feature type="domain" description="Glycosyl hydrolase family 31 C-terminal" evidence="11">
    <location>
        <begin position="711"/>
        <end position="797"/>
    </location>
</feature>
<evidence type="ECO:0000256" key="8">
    <source>
        <dbReference type="SAM" id="SignalP"/>
    </source>
</evidence>
<dbReference type="CDD" id="cd06602">
    <property type="entry name" value="GH31_MGAM_SI_GAA"/>
    <property type="match status" value="1"/>
</dbReference>
<evidence type="ECO:0000313" key="13">
    <source>
        <dbReference type="Proteomes" id="UP001451303"/>
    </source>
</evidence>
<feature type="domain" description="Glycoside hydrolase family 31 TIM barrel" evidence="9">
    <location>
        <begin position="269"/>
        <end position="698"/>
    </location>
</feature>
<dbReference type="Pfam" id="PF21365">
    <property type="entry name" value="Glyco_hydro_31_3rd"/>
    <property type="match status" value="1"/>
</dbReference>
<dbReference type="Gene3D" id="3.20.20.80">
    <property type="entry name" value="Glycosidases"/>
    <property type="match status" value="2"/>
</dbReference>
<dbReference type="SUPFAM" id="SSF74650">
    <property type="entry name" value="Galactose mutarotase-like"/>
    <property type="match status" value="1"/>
</dbReference>
<dbReference type="CDD" id="cd14752">
    <property type="entry name" value="GH31_N"/>
    <property type="match status" value="1"/>
</dbReference>
<evidence type="ECO:0000256" key="4">
    <source>
        <dbReference type="ARBA" id="ARBA00022801"/>
    </source>
</evidence>
<dbReference type="SUPFAM" id="SSF51011">
    <property type="entry name" value="Glycosyl hydrolase domain"/>
    <property type="match status" value="1"/>
</dbReference>
<dbReference type="PANTHER" id="PTHR22762">
    <property type="entry name" value="ALPHA-GLUCOSIDASE"/>
    <property type="match status" value="1"/>
</dbReference>
<evidence type="ECO:0000256" key="6">
    <source>
        <dbReference type="RuleBase" id="RU361185"/>
    </source>
</evidence>
<reference evidence="12 13" key="1">
    <citation type="submission" date="2023-09" db="EMBL/GenBank/DDBJ databases">
        <title>Multi-omics analysis of a traditional fermented food reveals byproduct-associated fungal strains for waste-to-food upcycling.</title>
        <authorList>
            <consortium name="Lawrence Berkeley National Laboratory"/>
            <person name="Rekdal V.M."/>
            <person name="Villalobos-Escobedo J.M."/>
            <person name="Rodriguez-Valeron N."/>
            <person name="Garcia M.O."/>
            <person name="Vasquez D.P."/>
            <person name="Damayanti I."/>
            <person name="Sorensen P.M."/>
            <person name="Baidoo E.E."/>
            <person name="De Carvalho A.C."/>
            <person name="Riley R."/>
            <person name="Lipzen A."/>
            <person name="He G."/>
            <person name="Yan M."/>
            <person name="Haridas S."/>
            <person name="Daum C."/>
            <person name="Yoshinaga Y."/>
            <person name="Ng V."/>
            <person name="Grigoriev I.V."/>
            <person name="Munk R."/>
            <person name="Nuraida L."/>
            <person name="Wijaya C.H."/>
            <person name="Morales P.-C."/>
            <person name="Keasling J.D."/>
        </authorList>
    </citation>
    <scope>NUCLEOTIDE SEQUENCE [LARGE SCALE GENOMIC DNA]</scope>
    <source>
        <strain evidence="12 13">FGSC 2613</strain>
    </source>
</reference>
<comment type="catalytic activity">
    <reaction evidence="1">
        <text>Hydrolysis of terminal, non-reducing (1-&gt;4)-linked alpha-D-glucose residues with release of alpha-D-glucose.</text>
        <dbReference type="EC" id="3.2.1.20"/>
    </reaction>
</comment>
<name>A0ABR3CXG6_NEUIN</name>
<dbReference type="InterPro" id="IPR048395">
    <property type="entry name" value="Glyco_hydro_31_C"/>
</dbReference>
<dbReference type="PROSITE" id="PS00129">
    <property type="entry name" value="GLYCOSYL_HYDROL_F31_1"/>
    <property type="match status" value="1"/>
</dbReference>
<evidence type="ECO:0000256" key="5">
    <source>
        <dbReference type="ARBA" id="ARBA00023295"/>
    </source>
</evidence>
<evidence type="ECO:0000256" key="2">
    <source>
        <dbReference type="ARBA" id="ARBA00007806"/>
    </source>
</evidence>
<feature type="signal peptide" evidence="8">
    <location>
        <begin position="1"/>
        <end position="20"/>
    </location>
</feature>
<dbReference type="Proteomes" id="UP001451303">
    <property type="component" value="Unassembled WGS sequence"/>
</dbReference>
<dbReference type="Pfam" id="PF13802">
    <property type="entry name" value="Gal_mutarotas_2"/>
    <property type="match status" value="1"/>
</dbReference>
<feature type="region of interest" description="Disordered" evidence="7">
    <location>
        <begin position="480"/>
        <end position="517"/>
    </location>
</feature>
<dbReference type="InterPro" id="IPR025887">
    <property type="entry name" value="Glyco_hydro_31_N_dom"/>
</dbReference>
<dbReference type="Gene3D" id="2.60.40.1760">
    <property type="entry name" value="glycosyl hydrolase (family 31)"/>
    <property type="match status" value="1"/>
</dbReference>